<protein>
    <submittedName>
        <fullName evidence="3">Ubiquitin-like protein SUMO/ Sentrin</fullName>
    </submittedName>
</protein>
<evidence type="ECO:0000256" key="1">
    <source>
        <dbReference type="SAM" id="MobiDB-lite"/>
    </source>
</evidence>
<dbReference type="SUPFAM" id="SSF54236">
    <property type="entry name" value="Ubiquitin-like"/>
    <property type="match status" value="1"/>
</dbReference>
<dbReference type="InterPro" id="IPR022617">
    <property type="entry name" value="Rad60/SUMO-like_dom"/>
</dbReference>
<dbReference type="PROSITE" id="PS50053">
    <property type="entry name" value="UBIQUITIN_2"/>
    <property type="match status" value="1"/>
</dbReference>
<proteinExistence type="predicted"/>
<sequence>MDDEGDLPPVEKKQEDEVKSEHAQKIMIKVSDEHENAICFKVKMTTALSKVFDAYCSKNSLQRGDVRFYFNGARVSDTATPKSLDMSENDIIEVMRNQIGGC</sequence>
<evidence type="ECO:0000313" key="4">
    <source>
        <dbReference type="Proteomes" id="UP000070089"/>
    </source>
</evidence>
<evidence type="ECO:0000259" key="2">
    <source>
        <dbReference type="PROSITE" id="PS50053"/>
    </source>
</evidence>
<dbReference type="PANTHER" id="PTHR10562">
    <property type="entry name" value="SMALL UBIQUITIN-RELATED MODIFIER"/>
    <property type="match status" value="1"/>
</dbReference>
<dbReference type="FunFam" id="3.10.20.90:FF:000476">
    <property type="entry name" value="Ubiquitin-like protein SUMO"/>
    <property type="match status" value="1"/>
</dbReference>
<feature type="domain" description="Ubiquitin-like" evidence="2">
    <location>
        <begin position="24"/>
        <end position="101"/>
    </location>
</feature>
<accession>A0A132NU62</accession>
<feature type="region of interest" description="Disordered" evidence="1">
    <location>
        <begin position="1"/>
        <end position="21"/>
    </location>
</feature>
<dbReference type="Pfam" id="PF11976">
    <property type="entry name" value="Rad60-SLD"/>
    <property type="match status" value="1"/>
</dbReference>
<dbReference type="Gene3D" id="3.10.20.90">
    <property type="entry name" value="Phosphatidylinositol 3-kinase Catalytic Subunit, Chain A, domain 1"/>
    <property type="match status" value="1"/>
</dbReference>
<evidence type="ECO:0000313" key="3">
    <source>
        <dbReference type="EMBL" id="KWX13605.1"/>
    </source>
</evidence>
<gene>
    <name evidence="3" type="ORF">QR46_2424</name>
</gene>
<dbReference type="CDD" id="cd01763">
    <property type="entry name" value="Ubl_SUMO_like"/>
    <property type="match status" value="1"/>
</dbReference>
<feature type="compositionally biased region" description="Basic and acidic residues" evidence="1">
    <location>
        <begin position="9"/>
        <end position="21"/>
    </location>
</feature>
<dbReference type="VEuPathDB" id="GiardiaDB:QR46_2424"/>
<dbReference type="EMBL" id="JXTI01000063">
    <property type="protein sequence ID" value="KWX13605.1"/>
    <property type="molecule type" value="Genomic_DNA"/>
</dbReference>
<reference evidence="3 4" key="1">
    <citation type="journal article" date="2015" name="Mol. Biochem. Parasitol.">
        <title>Identification of polymorphic genes for use in assemblage B genotyping assays through comparative genomics of multiple assemblage B Giardia duodenalis isolates.</title>
        <authorList>
            <person name="Wielinga C."/>
            <person name="Thompson R.C."/>
            <person name="Monis P."/>
            <person name="Ryan U."/>
        </authorList>
    </citation>
    <scope>NUCLEOTIDE SEQUENCE [LARGE SCALE GENOMIC DNA]</scope>
    <source>
        <strain evidence="3 4">BAH15c1</strain>
    </source>
</reference>
<dbReference type="InterPro" id="IPR000626">
    <property type="entry name" value="Ubiquitin-like_dom"/>
</dbReference>
<dbReference type="InterPro" id="IPR029071">
    <property type="entry name" value="Ubiquitin-like_domsf"/>
</dbReference>
<name>A0A132NU62_GIAIN</name>
<comment type="caution">
    <text evidence="3">The sequence shown here is derived from an EMBL/GenBank/DDBJ whole genome shotgun (WGS) entry which is preliminary data.</text>
</comment>
<dbReference type="Proteomes" id="UP000070089">
    <property type="component" value="Unassembled WGS sequence"/>
</dbReference>
<dbReference type="AlphaFoldDB" id="A0A132NU62"/>
<organism evidence="3 4">
    <name type="scientific">Giardia duodenalis assemblage B</name>
    <dbReference type="NCBI Taxonomy" id="1394984"/>
    <lineage>
        <taxon>Eukaryota</taxon>
        <taxon>Metamonada</taxon>
        <taxon>Diplomonadida</taxon>
        <taxon>Hexamitidae</taxon>
        <taxon>Giardiinae</taxon>
        <taxon>Giardia</taxon>
    </lineage>
</organism>
<dbReference type="OrthoDB" id="442921at2759"/>